<evidence type="ECO:0000313" key="3">
    <source>
        <dbReference type="Proteomes" id="UP000041254"/>
    </source>
</evidence>
<feature type="coiled-coil region" evidence="1">
    <location>
        <begin position="12"/>
        <end position="67"/>
    </location>
</feature>
<organism evidence="2 3">
    <name type="scientific">Vitrella brassicaformis (strain CCMP3155)</name>
    <dbReference type="NCBI Taxonomy" id="1169540"/>
    <lineage>
        <taxon>Eukaryota</taxon>
        <taxon>Sar</taxon>
        <taxon>Alveolata</taxon>
        <taxon>Colpodellida</taxon>
        <taxon>Vitrellaceae</taxon>
        <taxon>Vitrella</taxon>
    </lineage>
</organism>
<dbReference type="InParanoid" id="A0A0G4FK82"/>
<dbReference type="EMBL" id="CDMY01000454">
    <property type="protein sequence ID" value="CEM14124.1"/>
    <property type="molecule type" value="Genomic_DNA"/>
</dbReference>
<evidence type="ECO:0000313" key="2">
    <source>
        <dbReference type="EMBL" id="CEM14124.1"/>
    </source>
</evidence>
<name>A0A0G4FK82_VITBC</name>
<dbReference type="VEuPathDB" id="CryptoDB:Vbra_15642"/>
<proteinExistence type="predicted"/>
<accession>A0A0G4FK82</accession>
<gene>
    <name evidence="2" type="ORF">Vbra_15642</name>
</gene>
<dbReference type="AlphaFoldDB" id="A0A0G4FK82"/>
<keyword evidence="3" id="KW-1185">Reference proteome</keyword>
<keyword evidence="1" id="KW-0175">Coiled coil</keyword>
<evidence type="ECO:0000256" key="1">
    <source>
        <dbReference type="SAM" id="Coils"/>
    </source>
</evidence>
<reference evidence="2 3" key="1">
    <citation type="submission" date="2014-11" db="EMBL/GenBank/DDBJ databases">
        <authorList>
            <person name="Zhu J."/>
            <person name="Qi W."/>
            <person name="Song R."/>
        </authorList>
    </citation>
    <scope>NUCLEOTIDE SEQUENCE [LARGE SCALE GENOMIC DNA]</scope>
</reference>
<dbReference type="PhylomeDB" id="A0A0G4FK82"/>
<sequence>MACPTAPAHTRLAELHEEIQRLHDACAALTREKEALAKDKEALSTGNEELRVENQHLRRKLTEREREYEDRGIVERYKGEKGSRTDHSIFVRAGAKERHDMGSIPGAHPVQFYDEASHSFKVAQTRAGYKYDSNGYAKDITHLFGPQMAQEKAVVVARESGPCQGAEKDLLYTTGERRYTRDRRPTKYTNAHQLMEEIQKQGLEEKMTLEFAGGAAE</sequence>
<dbReference type="Proteomes" id="UP000041254">
    <property type="component" value="Unassembled WGS sequence"/>
</dbReference>
<protein>
    <submittedName>
        <fullName evidence="2">Uncharacterized protein</fullName>
    </submittedName>
</protein>